<keyword evidence="5" id="KW-0809">Transit peptide</keyword>
<evidence type="ECO:0000256" key="2">
    <source>
        <dbReference type="ARBA" id="ARBA00004305"/>
    </source>
</evidence>
<keyword evidence="8" id="KW-0496">Mitochondrion</keyword>
<evidence type="ECO:0000256" key="7">
    <source>
        <dbReference type="ARBA" id="ARBA00023002"/>
    </source>
</evidence>
<dbReference type="InterPro" id="IPR001017">
    <property type="entry name" value="DH_E1"/>
</dbReference>
<dbReference type="EC" id="1.2.4.4" evidence="9"/>
<evidence type="ECO:0000256" key="8">
    <source>
        <dbReference type="ARBA" id="ARBA00023128"/>
    </source>
</evidence>
<dbReference type="EMBL" id="SUNJ01013602">
    <property type="protein sequence ID" value="TPP57157.1"/>
    <property type="molecule type" value="Genomic_DNA"/>
</dbReference>
<dbReference type="Pfam" id="PF00676">
    <property type="entry name" value="E1_dh"/>
    <property type="match status" value="1"/>
</dbReference>
<dbReference type="OrthoDB" id="3845at2759"/>
<dbReference type="InterPro" id="IPR050771">
    <property type="entry name" value="Alpha-ketoacid_DH_E1_comp"/>
</dbReference>
<organism evidence="11 12">
    <name type="scientific">Fasciola gigantica</name>
    <name type="common">Giant liver fluke</name>
    <dbReference type="NCBI Taxonomy" id="46835"/>
    <lineage>
        <taxon>Eukaryota</taxon>
        <taxon>Metazoa</taxon>
        <taxon>Spiralia</taxon>
        <taxon>Lophotrochozoa</taxon>
        <taxon>Platyhelminthes</taxon>
        <taxon>Trematoda</taxon>
        <taxon>Digenea</taxon>
        <taxon>Plagiorchiida</taxon>
        <taxon>Echinostomata</taxon>
        <taxon>Echinostomatoidea</taxon>
        <taxon>Fasciolidae</taxon>
        <taxon>Fasciola</taxon>
    </lineage>
</organism>
<evidence type="ECO:0000313" key="11">
    <source>
        <dbReference type="EMBL" id="TPP57157.1"/>
    </source>
</evidence>
<keyword evidence="12" id="KW-1185">Reference proteome</keyword>
<evidence type="ECO:0000256" key="6">
    <source>
        <dbReference type="ARBA" id="ARBA00022958"/>
    </source>
</evidence>
<feature type="domain" description="Dehydrogenase E1 component" evidence="10">
    <location>
        <begin position="99"/>
        <end position="397"/>
    </location>
</feature>
<comment type="similarity">
    <text evidence="3 9">Belongs to the BCKDHA family.</text>
</comment>
<evidence type="ECO:0000313" key="12">
    <source>
        <dbReference type="Proteomes" id="UP000316759"/>
    </source>
</evidence>
<dbReference type="GO" id="GO:0003863">
    <property type="term" value="F:branched-chain 2-oxo acid dehydrogenase activity"/>
    <property type="evidence" value="ECO:0007669"/>
    <property type="project" value="UniProtKB-EC"/>
</dbReference>
<reference evidence="11 12" key="1">
    <citation type="submission" date="2019-04" db="EMBL/GenBank/DDBJ databases">
        <title>Annotation for the trematode Fasciola gigantica.</title>
        <authorList>
            <person name="Choi Y.-J."/>
        </authorList>
    </citation>
    <scope>NUCLEOTIDE SEQUENCE [LARGE SCALE GENOMIC DNA]</scope>
    <source>
        <strain evidence="11">Uganda_cow_1</strain>
    </source>
</reference>
<comment type="subcellular location">
    <subcellularLocation>
        <location evidence="2">Mitochondrion matrix</location>
    </subcellularLocation>
</comment>
<dbReference type="GO" id="GO:0009083">
    <property type="term" value="P:branched-chain amino acid catabolic process"/>
    <property type="evidence" value="ECO:0007669"/>
    <property type="project" value="TreeGrafter"/>
</dbReference>
<evidence type="ECO:0000256" key="1">
    <source>
        <dbReference type="ARBA" id="ARBA00001964"/>
    </source>
</evidence>
<name>A0A504YH08_FASGI</name>
<evidence type="ECO:0000256" key="9">
    <source>
        <dbReference type="RuleBase" id="RU365014"/>
    </source>
</evidence>
<gene>
    <name evidence="11" type="ORF">FGIG_05835</name>
</gene>
<keyword evidence="9" id="KW-0786">Thiamine pyrophosphate</keyword>
<evidence type="ECO:0000256" key="3">
    <source>
        <dbReference type="ARBA" id="ARBA00008646"/>
    </source>
</evidence>
<evidence type="ECO:0000259" key="10">
    <source>
        <dbReference type="Pfam" id="PF00676"/>
    </source>
</evidence>
<dbReference type="PANTHER" id="PTHR43380">
    <property type="entry name" value="2-OXOISOVALERATE DEHYDROGENASE SUBUNIT ALPHA, MITOCHONDRIAL"/>
    <property type="match status" value="1"/>
</dbReference>
<comment type="caution">
    <text evidence="11">The sequence shown here is derived from an EMBL/GenBank/DDBJ whole genome shotgun (WGS) entry which is preliminary data.</text>
</comment>
<accession>A0A504YH08</accession>
<keyword evidence="7 9" id="KW-0560">Oxidoreductase</keyword>
<dbReference type="InterPro" id="IPR029061">
    <property type="entry name" value="THDP-binding"/>
</dbReference>
<proteinExistence type="inferred from homology"/>
<keyword evidence="4" id="KW-0479">Metal-binding</keyword>
<dbReference type="GO" id="GO:0005759">
    <property type="term" value="C:mitochondrial matrix"/>
    <property type="evidence" value="ECO:0007669"/>
    <property type="project" value="UniProtKB-SubCell"/>
</dbReference>
<evidence type="ECO:0000256" key="5">
    <source>
        <dbReference type="ARBA" id="ARBA00022946"/>
    </source>
</evidence>
<protein>
    <recommendedName>
        <fullName evidence="9">2-oxoisovalerate dehydrogenase subunit alpha</fullName>
        <ecNumber evidence="9">1.2.4.4</ecNumber>
    </recommendedName>
    <alternativeName>
        <fullName evidence="9">Branched-chain alpha-keto acid dehydrogenase E1 component alpha chain</fullName>
    </alternativeName>
</protein>
<dbReference type="Gene3D" id="3.40.50.970">
    <property type="match status" value="1"/>
</dbReference>
<dbReference type="PANTHER" id="PTHR43380:SF1">
    <property type="entry name" value="2-OXOISOVALERATE DEHYDROGENASE SUBUNIT ALPHA, MITOCHONDRIAL"/>
    <property type="match status" value="1"/>
</dbReference>
<comment type="cofactor">
    <cofactor evidence="1 9">
        <name>thiamine diphosphate</name>
        <dbReference type="ChEBI" id="CHEBI:58937"/>
    </cofactor>
</comment>
<comment type="function">
    <text evidence="9">The branched-chain alpha-keto dehydrogenase complex catalyzes the overall conversion of alpha-keto acids to acyl-CoA and CO(2). It contains multiple copies of three enzymatic components: branched-chain alpha-keto acid decarboxylase (E1), lipoamide acyltransferase (E2) and lipoamide dehydrogenase (E3).</text>
</comment>
<dbReference type="FunFam" id="3.40.50.970:FF:000015">
    <property type="entry name" value="2-oxoisovalerate dehydrogenase subunit alpha"/>
    <property type="match status" value="1"/>
</dbReference>
<dbReference type="GO" id="GO:0046872">
    <property type="term" value="F:metal ion binding"/>
    <property type="evidence" value="ECO:0007669"/>
    <property type="project" value="UniProtKB-KW"/>
</dbReference>
<dbReference type="CDD" id="cd02000">
    <property type="entry name" value="TPP_E1_PDC_ADC_BCADC"/>
    <property type="match status" value="1"/>
</dbReference>
<dbReference type="Proteomes" id="UP000316759">
    <property type="component" value="Unassembled WGS sequence"/>
</dbReference>
<evidence type="ECO:0000256" key="4">
    <source>
        <dbReference type="ARBA" id="ARBA00022723"/>
    </source>
</evidence>
<dbReference type="STRING" id="46835.A0A504YH08"/>
<comment type="catalytic activity">
    <reaction evidence="9">
        <text>N(6)-[(R)-lipoyl]-L-lysyl-[protein] + 3-methyl-2-oxobutanoate + H(+) = N(6)-[(R)-S(8)-2-methylpropanoyldihydrolipoyl]-L-lysyl-[protein] + CO2</text>
        <dbReference type="Rhea" id="RHEA:13457"/>
        <dbReference type="Rhea" id="RHEA-COMP:10474"/>
        <dbReference type="Rhea" id="RHEA-COMP:10497"/>
        <dbReference type="ChEBI" id="CHEBI:11851"/>
        <dbReference type="ChEBI" id="CHEBI:15378"/>
        <dbReference type="ChEBI" id="CHEBI:16526"/>
        <dbReference type="ChEBI" id="CHEBI:83099"/>
        <dbReference type="ChEBI" id="CHEBI:83142"/>
        <dbReference type="EC" id="1.2.4.4"/>
    </reaction>
</comment>
<dbReference type="SUPFAM" id="SSF52518">
    <property type="entry name" value="Thiamin diphosphate-binding fold (THDP-binding)"/>
    <property type="match status" value="1"/>
</dbReference>
<keyword evidence="6" id="KW-0630">Potassium</keyword>
<sequence>MTRACFDPGGAPVIRIRFTMQRVCNTLTRLPILSSVLKFSVAKLAGQPHTANFTSKLELIQPETRPSIPFYRVLNHNGAPIDPDCEPDLDKDFVLKMFRTMIQLNTADRILYESQRQGRISFYMTNYGEEAAQVGSAAAFDDGDFIYGQYREAGVLLWRGFTLENMIDQCYSNTGDVNKGRQMPVHYGSPNLNFSTISSPLATQIPIASGSAYSFKLQQNGKIVVCYFGEGAASEGDAFTGMNFAATLDCPIVFVCRNNGYAISTPVHDQYRGDGVIARAPALGMAGIRVDGNDVFAMYNATKAARKLSLTESRPVLVEAMTYRVGHHSTSDDSSAYRSVDEVSYWDKTDNPILRLRNYLLRKGWLTEDEEKKLRTDMRKQVMEMFAQCEAKKKPNPTLLFTDVYNTMPARLRRQMLNTKDHLDRNREHYPLQAYCNVEVPAG</sequence>
<dbReference type="AlphaFoldDB" id="A0A504YH08"/>